<dbReference type="Proteomes" id="UP000076925">
    <property type="component" value="Unassembled WGS sequence"/>
</dbReference>
<evidence type="ECO:0000313" key="2">
    <source>
        <dbReference type="EMBL" id="KYC40142.1"/>
    </source>
</evidence>
<dbReference type="STRING" id="128403.WA1_27940"/>
<dbReference type="PANTHER" id="PTHR39639:SF1">
    <property type="entry name" value="DUF262 DOMAIN-CONTAINING PROTEIN"/>
    <property type="match status" value="1"/>
</dbReference>
<dbReference type="PANTHER" id="PTHR39639">
    <property type="entry name" value="CHROMOSOME 16, WHOLE GENOME SHOTGUN SEQUENCE"/>
    <property type="match status" value="1"/>
</dbReference>
<dbReference type="AlphaFoldDB" id="A0A139X690"/>
<name>A0A139X690_9CYAN</name>
<gene>
    <name evidence="2" type="ORF">WA1_27940</name>
</gene>
<reference evidence="2 3" key="1">
    <citation type="journal article" date="2013" name="Genome Biol. Evol.">
        <title>Genomes of Stigonematalean cyanobacteria (subsection V) and the evolution of oxygenic photosynthesis from prokaryotes to plastids.</title>
        <authorList>
            <person name="Dagan T."/>
            <person name="Roettger M."/>
            <person name="Stucken K."/>
            <person name="Landan G."/>
            <person name="Koch R."/>
            <person name="Major P."/>
            <person name="Gould S.B."/>
            <person name="Goremykin V.V."/>
            <person name="Rippka R."/>
            <person name="Tandeau de Marsac N."/>
            <person name="Gugger M."/>
            <person name="Lockhart P.J."/>
            <person name="Allen J.F."/>
            <person name="Brune I."/>
            <person name="Maus I."/>
            <person name="Puhler A."/>
            <person name="Martin W.F."/>
        </authorList>
    </citation>
    <scope>NUCLEOTIDE SEQUENCE [LARGE SCALE GENOMIC DNA]</scope>
    <source>
        <strain evidence="2 3">PCC 7110</strain>
    </source>
</reference>
<feature type="domain" description="GmrSD restriction endonucleases N-terminal" evidence="1">
    <location>
        <begin position="30"/>
        <end position="174"/>
    </location>
</feature>
<comment type="caution">
    <text evidence="2">The sequence shown here is derived from an EMBL/GenBank/DDBJ whole genome shotgun (WGS) entry which is preliminary data.</text>
</comment>
<dbReference type="Pfam" id="PF03235">
    <property type="entry name" value="GmrSD_N"/>
    <property type="match status" value="1"/>
</dbReference>
<dbReference type="InterPro" id="IPR004919">
    <property type="entry name" value="GmrSD_N"/>
</dbReference>
<evidence type="ECO:0000259" key="1">
    <source>
        <dbReference type="Pfam" id="PF03235"/>
    </source>
</evidence>
<dbReference type="EMBL" id="ANNX02000031">
    <property type="protein sequence ID" value="KYC40142.1"/>
    <property type="molecule type" value="Genomic_DNA"/>
</dbReference>
<protein>
    <recommendedName>
        <fullName evidence="1">GmrSD restriction endonucleases N-terminal domain-containing protein</fullName>
    </recommendedName>
</protein>
<accession>A0A139X690</accession>
<evidence type="ECO:0000313" key="3">
    <source>
        <dbReference type="Proteomes" id="UP000076925"/>
    </source>
</evidence>
<organism evidence="2 3">
    <name type="scientific">Scytonema hofmannii PCC 7110</name>
    <dbReference type="NCBI Taxonomy" id="128403"/>
    <lineage>
        <taxon>Bacteria</taxon>
        <taxon>Bacillati</taxon>
        <taxon>Cyanobacteriota</taxon>
        <taxon>Cyanophyceae</taxon>
        <taxon>Nostocales</taxon>
        <taxon>Scytonemataceae</taxon>
        <taxon>Scytonema</taxon>
    </lineage>
</organism>
<proteinExistence type="predicted"/>
<keyword evidence="3" id="KW-1185">Reference proteome</keyword>
<dbReference type="OrthoDB" id="9770340at2"/>
<sequence>MTFLEDVIERKNDEVRTDTLDLTFGEIANLYYQQELVIQPEYKRLFRWSEEQKSRLIESIILDLPIPQIFMIENNNGTLELIDGLQRICSFIQFINSASLDLKPLVLQGCDIIPEINGMMFEDLPLRLKLRIKRSVIRTVIIKKQNHPFLRYVMFKRLHWGGSILSSQELRNCLALLIGDEGVRFQNFLQRQSYHSAFINCTETLSDVDKDRRGGEELVLRFLASKNALELFRGSVQEWLDEYMENILSKKKKFEYEIEEKIFQELFTFLSKIMGSGAFVKYRDNSPIGGLIPTYYEAISVGTLHSLKQIIDLPTDLVKQRIIDTVQTEEFRQYTNSGANRRENLHGRINTIKNALLELVNE</sequence>